<keyword evidence="3" id="KW-1185">Reference proteome</keyword>
<proteinExistence type="predicted"/>
<dbReference type="AlphaFoldDB" id="A0A4Z1ENP0"/>
<name>A0A4Z1ENP0_9HELO</name>
<evidence type="ECO:0000313" key="2">
    <source>
        <dbReference type="EMBL" id="TGO10647.1"/>
    </source>
</evidence>
<comment type="caution">
    <text evidence="2">The sequence shown here is derived from an EMBL/GenBank/DDBJ whole genome shotgun (WGS) entry which is preliminary data.</text>
</comment>
<feature type="region of interest" description="Disordered" evidence="1">
    <location>
        <begin position="1"/>
        <end position="61"/>
    </location>
</feature>
<organism evidence="2 3">
    <name type="scientific">Botrytis tulipae</name>
    <dbReference type="NCBI Taxonomy" id="87230"/>
    <lineage>
        <taxon>Eukaryota</taxon>
        <taxon>Fungi</taxon>
        <taxon>Dikarya</taxon>
        <taxon>Ascomycota</taxon>
        <taxon>Pezizomycotina</taxon>
        <taxon>Leotiomycetes</taxon>
        <taxon>Helotiales</taxon>
        <taxon>Sclerotiniaceae</taxon>
        <taxon>Botrytis</taxon>
    </lineage>
</organism>
<evidence type="ECO:0000313" key="3">
    <source>
        <dbReference type="Proteomes" id="UP000297777"/>
    </source>
</evidence>
<feature type="compositionally biased region" description="Basic and acidic residues" evidence="1">
    <location>
        <begin position="1"/>
        <end position="28"/>
    </location>
</feature>
<evidence type="ECO:0000256" key="1">
    <source>
        <dbReference type="SAM" id="MobiDB-lite"/>
    </source>
</evidence>
<dbReference type="EMBL" id="PQXH01000129">
    <property type="protein sequence ID" value="TGO10647.1"/>
    <property type="molecule type" value="Genomic_DNA"/>
</dbReference>
<feature type="compositionally biased region" description="Polar residues" evidence="1">
    <location>
        <begin position="36"/>
        <end position="51"/>
    </location>
</feature>
<dbReference type="Proteomes" id="UP000297777">
    <property type="component" value="Unassembled WGS sequence"/>
</dbReference>
<gene>
    <name evidence="2" type="ORF">BTUL_0129g00290</name>
</gene>
<accession>A0A4Z1ENP0</accession>
<reference evidence="2 3" key="1">
    <citation type="submission" date="2017-12" db="EMBL/GenBank/DDBJ databases">
        <title>Comparative genomics of Botrytis spp.</title>
        <authorList>
            <person name="Valero-Jimenez C.A."/>
            <person name="Tapia P."/>
            <person name="Veloso J."/>
            <person name="Silva-Moreno E."/>
            <person name="Staats M."/>
            <person name="Valdes J.H."/>
            <person name="Van Kan J.A.L."/>
        </authorList>
    </citation>
    <scope>NUCLEOTIDE SEQUENCE [LARGE SCALE GENOMIC DNA]</scope>
    <source>
        <strain evidence="2 3">Bt9001</strain>
    </source>
</reference>
<sequence>MRRRGEERRGGEKREKSSSDGQTGHDRTGQTGKTGGFTSTFLSGQNKTMNQNEERGRYRVV</sequence>
<feature type="compositionally biased region" description="Basic and acidic residues" evidence="1">
    <location>
        <begin position="52"/>
        <end position="61"/>
    </location>
</feature>
<protein>
    <submittedName>
        <fullName evidence="2">Uncharacterized protein</fullName>
    </submittedName>
</protein>